<keyword evidence="3" id="KW-0645">Protease</keyword>
<evidence type="ECO:0000256" key="1">
    <source>
        <dbReference type="ARBA" id="ARBA00005228"/>
    </source>
</evidence>
<evidence type="ECO:0000256" key="2">
    <source>
        <dbReference type="ARBA" id="ARBA00045448"/>
    </source>
</evidence>
<evidence type="ECO:0000256" key="4">
    <source>
        <dbReference type="SAM" id="MobiDB-lite"/>
    </source>
</evidence>
<dbReference type="Proteomes" id="UP000824890">
    <property type="component" value="Unassembled WGS sequence"/>
</dbReference>
<evidence type="ECO:0000313" key="7">
    <source>
        <dbReference type="EMBL" id="KAH0868875.1"/>
    </source>
</evidence>
<dbReference type="EC" id="3.4.21.-" evidence="3"/>
<dbReference type="Pfam" id="PF00326">
    <property type="entry name" value="Peptidase_S9"/>
    <property type="match status" value="1"/>
</dbReference>
<name>A0ABQ7YP96_BRANA</name>
<feature type="region of interest" description="Disordered" evidence="4">
    <location>
        <begin position="17"/>
        <end position="46"/>
    </location>
</feature>
<dbReference type="Gene3D" id="3.40.50.1820">
    <property type="entry name" value="alpha/beta hydrolase"/>
    <property type="match status" value="1"/>
</dbReference>
<dbReference type="PANTHER" id="PTHR11757:SF19">
    <property type="entry name" value="PROLYL ENDOPEPTIDASE-LIKE"/>
    <property type="match status" value="1"/>
</dbReference>
<protein>
    <recommendedName>
        <fullName evidence="3">Prolyl endopeptidase</fullName>
        <ecNumber evidence="3">3.4.21.-</ecNumber>
    </recommendedName>
</protein>
<keyword evidence="3" id="KW-0720">Serine protease</keyword>
<feature type="domain" description="Peptidase S9 prolyl oligopeptidase catalytic" evidence="6">
    <location>
        <begin position="252"/>
        <end position="305"/>
    </location>
</feature>
<comment type="caution">
    <text evidence="7">The sequence shown here is derived from an EMBL/GenBank/DDBJ whole genome shotgun (WGS) entry which is preliminary data.</text>
</comment>
<feature type="compositionally biased region" description="Pro residues" evidence="4">
    <location>
        <begin position="27"/>
        <end position="40"/>
    </location>
</feature>
<dbReference type="PANTHER" id="PTHR11757">
    <property type="entry name" value="PROTEASE FAMILY S9A OLIGOPEPTIDASE"/>
    <property type="match status" value="1"/>
</dbReference>
<comment type="similarity">
    <text evidence="1 3">Belongs to the peptidase S9A family.</text>
</comment>
<keyword evidence="5" id="KW-0812">Transmembrane</keyword>
<evidence type="ECO:0000256" key="3">
    <source>
        <dbReference type="RuleBase" id="RU368024"/>
    </source>
</evidence>
<gene>
    <name evidence="7" type="ORF">HID58_075897</name>
</gene>
<keyword evidence="5" id="KW-0472">Membrane</keyword>
<keyword evidence="5" id="KW-1133">Transmembrane helix</keyword>
<dbReference type="InterPro" id="IPR051543">
    <property type="entry name" value="Serine_Peptidase_S9A"/>
</dbReference>
<evidence type="ECO:0000313" key="8">
    <source>
        <dbReference type="Proteomes" id="UP000824890"/>
    </source>
</evidence>
<keyword evidence="3" id="KW-0378">Hydrolase</keyword>
<proteinExistence type="inferred from homology"/>
<accession>A0ABQ7YP96</accession>
<dbReference type="PRINTS" id="PR00862">
    <property type="entry name" value="PROLIGOPTASE"/>
</dbReference>
<dbReference type="InterPro" id="IPR029058">
    <property type="entry name" value="AB_hydrolase_fold"/>
</dbReference>
<dbReference type="SUPFAM" id="SSF53474">
    <property type="entry name" value="alpha/beta-Hydrolases"/>
    <property type="match status" value="1"/>
</dbReference>
<dbReference type="InterPro" id="IPR001375">
    <property type="entry name" value="Peptidase_S9_cat"/>
</dbReference>
<dbReference type="InterPro" id="IPR002470">
    <property type="entry name" value="Peptidase_S9A"/>
</dbReference>
<dbReference type="SUPFAM" id="SSF50993">
    <property type="entry name" value="Peptidase/esterase 'gauge' domain"/>
    <property type="match status" value="1"/>
</dbReference>
<dbReference type="EMBL" id="JAGKQM010000017">
    <property type="protein sequence ID" value="KAH0868875.1"/>
    <property type="molecule type" value="Genomic_DNA"/>
</dbReference>
<feature type="non-terminal residue" evidence="7">
    <location>
        <position position="1"/>
    </location>
</feature>
<comment type="function">
    <text evidence="2">Serine peptidase whose precise substrate specificity remains unclear. Does not cleave peptides after a arginine or lysine residue. Regulates trans-Golgi network morphology and sorting by regulating the membrane binding of the AP-1 complex. May play a role in the regulation of synaptic vesicle exocytosis.</text>
</comment>
<evidence type="ECO:0000256" key="5">
    <source>
        <dbReference type="SAM" id="Phobius"/>
    </source>
</evidence>
<organism evidence="7 8">
    <name type="scientific">Brassica napus</name>
    <name type="common">Rape</name>
    <dbReference type="NCBI Taxonomy" id="3708"/>
    <lineage>
        <taxon>Eukaryota</taxon>
        <taxon>Viridiplantae</taxon>
        <taxon>Streptophyta</taxon>
        <taxon>Embryophyta</taxon>
        <taxon>Tracheophyta</taxon>
        <taxon>Spermatophyta</taxon>
        <taxon>Magnoliopsida</taxon>
        <taxon>eudicotyledons</taxon>
        <taxon>Gunneridae</taxon>
        <taxon>Pentapetalae</taxon>
        <taxon>rosids</taxon>
        <taxon>malvids</taxon>
        <taxon>Brassicales</taxon>
        <taxon>Brassicaceae</taxon>
        <taxon>Brassiceae</taxon>
        <taxon>Brassica</taxon>
    </lineage>
</organism>
<reference evidence="7 8" key="1">
    <citation type="submission" date="2021-05" db="EMBL/GenBank/DDBJ databases">
        <title>Genome Assembly of Synthetic Allotetraploid Brassica napus Reveals Homoeologous Exchanges between Subgenomes.</title>
        <authorList>
            <person name="Davis J.T."/>
        </authorList>
    </citation>
    <scope>NUCLEOTIDE SEQUENCE [LARGE SCALE GENOMIC DNA]</scope>
    <source>
        <strain evidence="8">cv. Da-Ae</strain>
        <tissue evidence="7">Seedling</tissue>
    </source>
</reference>
<sequence length="395" mass="45278">LSSHLYRTFRHNNHRFRQQCRRYKPQKTPPPPPPPPTLPKPPKKPQSFTFHGATWEDPYSWMSKLRRQSGDATHGYLHGEIREVHRRWLLAWFLKSGEKLELWLKKESSSIQYCRACTSSLFLISLLLLGLISLLGRVLSRSCLTTIRKADRFGGTRTVSFDSEEDITSALNDNLWNDLTEFYAMMEPWSPQREGNRKPGLLHAHGAAYGEMLDKRWLKASLAVDGFLHMQMLEAEVEKERSGIKKEVAQRNYNSVKDYIHCAKFLVENNIVQENKLAGRGYSAGGLVVASAINHCPDLFQSAVTFLDPTHTLIHPNATLNGSRLRRVLVTSSFNTRFGVWEAAKWVARVRDNTFNDPERPLLLNLTTDIVEENRFLQTKESALAIAFIIKMMES</sequence>
<feature type="transmembrane region" description="Helical" evidence="5">
    <location>
        <begin position="120"/>
        <end position="139"/>
    </location>
</feature>
<keyword evidence="8" id="KW-1185">Reference proteome</keyword>
<evidence type="ECO:0000259" key="6">
    <source>
        <dbReference type="Pfam" id="PF00326"/>
    </source>
</evidence>